<gene>
    <name evidence="3" type="ORF">PMALA_064860</name>
</gene>
<protein>
    <submittedName>
        <fullName evidence="3">PIR Superfamily Protein</fullName>
    </submittedName>
</protein>
<feature type="region of interest" description="Disordered" evidence="1">
    <location>
        <begin position="309"/>
        <end position="355"/>
    </location>
</feature>
<proteinExistence type="predicted"/>
<keyword evidence="2" id="KW-0472">Membrane</keyword>
<evidence type="ECO:0000313" key="3">
    <source>
        <dbReference type="EMBL" id="SBS98766.1"/>
    </source>
</evidence>
<dbReference type="EMBL" id="FLQW01005273">
    <property type="protein sequence ID" value="SBS98766.1"/>
    <property type="molecule type" value="Genomic_DNA"/>
</dbReference>
<feature type="region of interest" description="Disordered" evidence="1">
    <location>
        <begin position="216"/>
        <end position="284"/>
    </location>
</feature>
<dbReference type="AlphaFoldDB" id="A0A1A8X2E4"/>
<name>A0A1A8X2E4_PLAMA</name>
<feature type="transmembrane region" description="Helical" evidence="2">
    <location>
        <begin position="417"/>
        <end position="437"/>
    </location>
</feature>
<feature type="compositionally biased region" description="Polar residues" evidence="1">
    <location>
        <begin position="271"/>
        <end position="284"/>
    </location>
</feature>
<dbReference type="Proteomes" id="UP000078597">
    <property type="component" value="Unassembled WGS sequence"/>
</dbReference>
<reference evidence="4" key="1">
    <citation type="submission" date="2016-05" db="EMBL/GenBank/DDBJ databases">
        <authorList>
            <person name="Naeem Raeece"/>
        </authorList>
    </citation>
    <scope>NUCLEOTIDE SEQUENCE [LARGE SCALE GENOMIC DNA]</scope>
</reference>
<keyword evidence="2" id="KW-0812">Transmembrane</keyword>
<evidence type="ECO:0000256" key="2">
    <source>
        <dbReference type="SAM" id="Phobius"/>
    </source>
</evidence>
<keyword evidence="2" id="KW-1133">Transmembrane helix</keyword>
<accession>A0A1A8X2E4</accession>
<dbReference type="VEuPathDB" id="PlasmoDB:PmUG01_00043800"/>
<sequence>MENCFSLNYGGRASGFFTFISDPFFNNIRKTIIQKTSSLIQVNDKEKFREGCLDLANYLVKNKSPPPYYSSQKKRWEGAIRDWNQKYYKKLTKHGGCFMIFEEEEKEILKLIYEAEDFCDEKINKRPEQSCIQKIRTNPNNCDSKCSTEISEYNEWIIERKNYFTKNKKEIYEKCRKNNKVLFFPKKSCDVSNPETFKTLHECKVSDLIKPEITIQEKEKEQTRVVEDSIKPQGKSKHQTQLLNEPETAHMKPSSSHDQAPNAESKHFDSEQITQHAASQQTQLSEFMSSGIHSQVSGDSLPKIQALESATSETAEELSSKTDVSLISGDSESTDSTLPVGSVPFQKSEKSEEIDKNQIISQSQESPVIVSSSRAPIELPRTAGSINATYFYIYGTNELNNILIYKTITGQEQNASLINTSSILITVLLIMAFSIFIKVNLNKIIKYIIYI</sequence>
<feature type="compositionally biased region" description="Basic and acidic residues" evidence="1">
    <location>
        <begin position="216"/>
        <end position="230"/>
    </location>
</feature>
<evidence type="ECO:0000256" key="1">
    <source>
        <dbReference type="SAM" id="MobiDB-lite"/>
    </source>
</evidence>
<evidence type="ECO:0000313" key="4">
    <source>
        <dbReference type="Proteomes" id="UP000078597"/>
    </source>
</evidence>
<organism evidence="3 4">
    <name type="scientific">Plasmodium malariae</name>
    <dbReference type="NCBI Taxonomy" id="5858"/>
    <lineage>
        <taxon>Eukaryota</taxon>
        <taxon>Sar</taxon>
        <taxon>Alveolata</taxon>
        <taxon>Apicomplexa</taxon>
        <taxon>Aconoidasida</taxon>
        <taxon>Haemosporida</taxon>
        <taxon>Plasmodiidae</taxon>
        <taxon>Plasmodium</taxon>
        <taxon>Plasmodium (Plasmodium)</taxon>
    </lineage>
</organism>
<feature type="compositionally biased region" description="Polar residues" evidence="1">
    <location>
        <begin position="321"/>
        <end position="339"/>
    </location>
</feature>